<dbReference type="AlphaFoldDB" id="A0A2U1KF21"/>
<reference evidence="1 2" key="1">
    <citation type="journal article" date="2018" name="Mol. Plant">
        <title>The genome of Artemisia annua provides insight into the evolution of Asteraceae family and artemisinin biosynthesis.</title>
        <authorList>
            <person name="Shen Q."/>
            <person name="Zhang L."/>
            <person name="Liao Z."/>
            <person name="Wang S."/>
            <person name="Yan T."/>
            <person name="Shi P."/>
            <person name="Liu M."/>
            <person name="Fu X."/>
            <person name="Pan Q."/>
            <person name="Wang Y."/>
            <person name="Lv Z."/>
            <person name="Lu X."/>
            <person name="Zhang F."/>
            <person name="Jiang W."/>
            <person name="Ma Y."/>
            <person name="Chen M."/>
            <person name="Hao X."/>
            <person name="Li L."/>
            <person name="Tang Y."/>
            <person name="Lv G."/>
            <person name="Zhou Y."/>
            <person name="Sun X."/>
            <person name="Brodelius P.E."/>
            <person name="Rose J.K.C."/>
            <person name="Tang K."/>
        </authorList>
    </citation>
    <scope>NUCLEOTIDE SEQUENCE [LARGE SCALE GENOMIC DNA]</scope>
    <source>
        <strain evidence="2">cv. Huhao1</strain>
        <tissue evidence="1">Leaf</tissue>
    </source>
</reference>
<name>A0A2U1KF21_ARTAN</name>
<dbReference type="InterPro" id="IPR003337">
    <property type="entry name" value="Trehalose_PPase"/>
</dbReference>
<dbReference type="GO" id="GO:0005992">
    <property type="term" value="P:trehalose biosynthetic process"/>
    <property type="evidence" value="ECO:0007669"/>
    <property type="project" value="InterPro"/>
</dbReference>
<evidence type="ECO:0000313" key="1">
    <source>
        <dbReference type="EMBL" id="PWA35375.1"/>
    </source>
</evidence>
<dbReference type="OrthoDB" id="755951at2759"/>
<keyword evidence="2" id="KW-1185">Reference proteome</keyword>
<proteinExistence type="predicted"/>
<accession>A0A2U1KF21</accession>
<dbReference type="Pfam" id="PF02358">
    <property type="entry name" value="Trehalose_PPase"/>
    <property type="match status" value="1"/>
</dbReference>
<dbReference type="GO" id="GO:0016740">
    <property type="term" value="F:transferase activity"/>
    <property type="evidence" value="ECO:0007669"/>
    <property type="project" value="UniProtKB-KW"/>
</dbReference>
<organism evidence="1 2">
    <name type="scientific">Artemisia annua</name>
    <name type="common">Sweet wormwood</name>
    <dbReference type="NCBI Taxonomy" id="35608"/>
    <lineage>
        <taxon>Eukaryota</taxon>
        <taxon>Viridiplantae</taxon>
        <taxon>Streptophyta</taxon>
        <taxon>Embryophyta</taxon>
        <taxon>Tracheophyta</taxon>
        <taxon>Spermatophyta</taxon>
        <taxon>Magnoliopsida</taxon>
        <taxon>eudicotyledons</taxon>
        <taxon>Gunneridae</taxon>
        <taxon>Pentapetalae</taxon>
        <taxon>asterids</taxon>
        <taxon>campanulids</taxon>
        <taxon>Asterales</taxon>
        <taxon>Asteraceae</taxon>
        <taxon>Asteroideae</taxon>
        <taxon>Anthemideae</taxon>
        <taxon>Artemisiinae</taxon>
        <taxon>Artemisia</taxon>
    </lineage>
</organism>
<protein>
    <submittedName>
        <fullName evidence="1">Glycosyl transferase, family 20</fullName>
    </submittedName>
</protein>
<comment type="caution">
    <text evidence="1">The sequence shown here is derived from an EMBL/GenBank/DDBJ whole genome shotgun (WGS) entry which is preliminary data.</text>
</comment>
<dbReference type="EMBL" id="PKPP01020127">
    <property type="protein sequence ID" value="PWA35375.1"/>
    <property type="molecule type" value="Genomic_DNA"/>
</dbReference>
<keyword evidence="1" id="KW-0808">Transferase</keyword>
<gene>
    <name evidence="1" type="ORF">CTI12_AA610080</name>
</gene>
<sequence length="214" mass="24575">MNFNGEAGSDGSYIERKESVLVWHYKNAGEFGQEQAKHMLENLEKVLANVPVVVKLAQDIVEIKPKALVGWYLELWVYVSDIALQIVNDRPELADNATLLRILANKPWALNRVKENLATRFIKSSFVWFCYNIYNSSKKRKEYIVLTCGHPFVNTVIPSAKGEDENSCSDDDDESSNETVRTYVAHYEHVINKLQKNPSWKLFAENFRDCDLKA</sequence>
<dbReference type="Proteomes" id="UP000245207">
    <property type="component" value="Unassembled WGS sequence"/>
</dbReference>
<evidence type="ECO:0000313" key="2">
    <source>
        <dbReference type="Proteomes" id="UP000245207"/>
    </source>
</evidence>
<dbReference type="STRING" id="35608.A0A2U1KF21"/>